<sequence>MHRNSSKQLIARLRHIYKRVKDKLYSTICYPWHTFTRSTVGGNISITDSDIREGADPAWQVELIRRRGSGRFWPEPPIPRVTTVMAAELDDTGLAELSGTAAAAELAGTPLAELEAPAQAPPRPDLNPRPHKGRRRHTTGRFKKPETSTSGVPRAPGLLAGTNPPPPKQEGRPLRRKPAIFDLHRQACPHTIN</sequence>
<evidence type="ECO:0000313" key="2">
    <source>
        <dbReference type="EMBL" id="KAL2810991.1"/>
    </source>
</evidence>
<dbReference type="Proteomes" id="UP001610334">
    <property type="component" value="Unassembled WGS sequence"/>
</dbReference>
<organism evidence="2 3">
    <name type="scientific">Aspergillus granulosus</name>
    <dbReference type="NCBI Taxonomy" id="176169"/>
    <lineage>
        <taxon>Eukaryota</taxon>
        <taxon>Fungi</taxon>
        <taxon>Dikarya</taxon>
        <taxon>Ascomycota</taxon>
        <taxon>Pezizomycotina</taxon>
        <taxon>Eurotiomycetes</taxon>
        <taxon>Eurotiomycetidae</taxon>
        <taxon>Eurotiales</taxon>
        <taxon>Aspergillaceae</taxon>
        <taxon>Aspergillus</taxon>
        <taxon>Aspergillus subgen. Nidulantes</taxon>
    </lineage>
</organism>
<proteinExistence type="predicted"/>
<protein>
    <submittedName>
        <fullName evidence="2">Uncharacterized protein</fullName>
    </submittedName>
</protein>
<reference evidence="2 3" key="1">
    <citation type="submission" date="2024-07" db="EMBL/GenBank/DDBJ databases">
        <title>Section-level genome sequencing and comparative genomics of Aspergillus sections Usti and Cavernicolus.</title>
        <authorList>
            <consortium name="Lawrence Berkeley National Laboratory"/>
            <person name="Nybo J.L."/>
            <person name="Vesth T.C."/>
            <person name="Theobald S."/>
            <person name="Frisvad J.C."/>
            <person name="Larsen T.O."/>
            <person name="Kjaerboelling I."/>
            <person name="Rothschild-Mancinelli K."/>
            <person name="Lyhne E.K."/>
            <person name="Kogle M.E."/>
            <person name="Barry K."/>
            <person name="Clum A."/>
            <person name="Na H."/>
            <person name="Ledsgaard L."/>
            <person name="Lin J."/>
            <person name="Lipzen A."/>
            <person name="Kuo A."/>
            <person name="Riley R."/>
            <person name="Mondo S."/>
            <person name="Labutti K."/>
            <person name="Haridas S."/>
            <person name="Pangalinan J."/>
            <person name="Salamov A.A."/>
            <person name="Simmons B.A."/>
            <person name="Magnuson J.K."/>
            <person name="Chen J."/>
            <person name="Drula E."/>
            <person name="Henrissat B."/>
            <person name="Wiebenga A."/>
            <person name="Lubbers R.J."/>
            <person name="Gomes A.C."/>
            <person name="Makela M.R."/>
            <person name="Stajich J."/>
            <person name="Grigoriev I.V."/>
            <person name="Mortensen U.H."/>
            <person name="De Vries R.P."/>
            <person name="Baker S.E."/>
            <person name="Andersen M.R."/>
        </authorList>
    </citation>
    <scope>NUCLEOTIDE SEQUENCE [LARGE SCALE GENOMIC DNA]</scope>
    <source>
        <strain evidence="2 3">CBS 588.65</strain>
    </source>
</reference>
<evidence type="ECO:0000256" key="1">
    <source>
        <dbReference type="SAM" id="MobiDB-lite"/>
    </source>
</evidence>
<feature type="region of interest" description="Disordered" evidence="1">
    <location>
        <begin position="114"/>
        <end position="193"/>
    </location>
</feature>
<evidence type="ECO:0000313" key="3">
    <source>
        <dbReference type="Proteomes" id="UP001610334"/>
    </source>
</evidence>
<dbReference type="EMBL" id="JBFXLT010000064">
    <property type="protein sequence ID" value="KAL2810991.1"/>
    <property type="molecule type" value="Genomic_DNA"/>
</dbReference>
<name>A0ABR4H6A1_9EURO</name>
<gene>
    <name evidence="2" type="ORF">BJX63DRAFT_433811</name>
</gene>
<feature type="compositionally biased region" description="Basic residues" evidence="1">
    <location>
        <begin position="129"/>
        <end position="142"/>
    </location>
</feature>
<keyword evidence="3" id="KW-1185">Reference proteome</keyword>
<comment type="caution">
    <text evidence="2">The sequence shown here is derived from an EMBL/GenBank/DDBJ whole genome shotgun (WGS) entry which is preliminary data.</text>
</comment>
<accession>A0ABR4H6A1</accession>